<dbReference type="PANTHER" id="PTHR42698">
    <property type="entry name" value="GTPASE ERA"/>
    <property type="match status" value="1"/>
</dbReference>
<dbReference type="InterPro" id="IPR009019">
    <property type="entry name" value="KH_sf_prok-type"/>
</dbReference>
<dbReference type="OMA" id="VENRNFY"/>
<dbReference type="GeneID" id="24921058"/>
<dbReference type="InterPro" id="IPR015946">
    <property type="entry name" value="KH_dom-like_a/b"/>
</dbReference>
<dbReference type="Gene3D" id="3.30.300.20">
    <property type="match status" value="1"/>
</dbReference>
<accession>D8M864</accession>
<protein>
    <recommendedName>
        <fullName evidence="3">G domain-containing protein</fullName>
    </recommendedName>
</protein>
<dbReference type="InterPro" id="IPR006073">
    <property type="entry name" value="GTP-bd"/>
</dbReference>
<gene>
    <name evidence="4" type="ORF">GSBLH_T00004011001</name>
</gene>
<sequence>MNSLIGKKVSAVSHKVNTTRLDILGVKTIGDTQLIFHDTPGILQKSSKEEKELTGIAKNTLSKMDLYLTLIDGSIPLTYLSRENEAQILIALNKCDLMKPATLIQERKKLIVEEVPSLLRPSLGIKDDGSSIISLSALKGQGIKEILRTLQAKARPGRWLFSPGVITNRSQEEQANEIIREKVFHFLNQEIPYELIVVHRGWKKLNGGLVLDAELLCQSPSQQRIVSKIRRQLEFAASDDISKLFGRQIRVMIQVGIDKS</sequence>
<dbReference type="RefSeq" id="XP_012898301.1">
    <property type="nucleotide sequence ID" value="XM_013042847.1"/>
</dbReference>
<dbReference type="PANTHER" id="PTHR42698:SF1">
    <property type="entry name" value="GTPASE ERA, MITOCHONDRIAL"/>
    <property type="match status" value="1"/>
</dbReference>
<dbReference type="SUPFAM" id="SSF54814">
    <property type="entry name" value="Prokaryotic type KH domain (KH-domain type II)"/>
    <property type="match status" value="1"/>
</dbReference>
<name>D8M864_BLAHO</name>
<organism evidence="4">
    <name type="scientific">Blastocystis hominis</name>
    <dbReference type="NCBI Taxonomy" id="12968"/>
    <lineage>
        <taxon>Eukaryota</taxon>
        <taxon>Sar</taxon>
        <taxon>Stramenopiles</taxon>
        <taxon>Bigyra</taxon>
        <taxon>Opalozoa</taxon>
        <taxon>Opalinata</taxon>
        <taxon>Blastocystidae</taxon>
        <taxon>Blastocystis</taxon>
    </lineage>
</organism>
<dbReference type="AlphaFoldDB" id="D8M864"/>
<dbReference type="InterPro" id="IPR005662">
    <property type="entry name" value="GTPase_Era-like"/>
</dbReference>
<keyword evidence="5" id="KW-1185">Reference proteome</keyword>
<dbReference type="Proteomes" id="UP000008312">
    <property type="component" value="Unassembled WGS sequence"/>
</dbReference>
<dbReference type="EMBL" id="FN668683">
    <property type="protein sequence ID" value="CBK24253.2"/>
    <property type="molecule type" value="Genomic_DNA"/>
</dbReference>
<feature type="domain" description="G" evidence="3">
    <location>
        <begin position="1"/>
        <end position="93"/>
    </location>
</feature>
<evidence type="ECO:0000259" key="3">
    <source>
        <dbReference type="Pfam" id="PF01926"/>
    </source>
</evidence>
<evidence type="ECO:0000256" key="2">
    <source>
        <dbReference type="ARBA" id="ARBA00023134"/>
    </source>
</evidence>
<dbReference type="GO" id="GO:0005525">
    <property type="term" value="F:GTP binding"/>
    <property type="evidence" value="ECO:0007669"/>
    <property type="project" value="UniProtKB-KW"/>
</dbReference>
<keyword evidence="2" id="KW-0342">GTP-binding</keyword>
<evidence type="ECO:0000256" key="1">
    <source>
        <dbReference type="ARBA" id="ARBA00022741"/>
    </source>
</evidence>
<proteinExistence type="predicted"/>
<evidence type="ECO:0000313" key="4">
    <source>
        <dbReference type="EMBL" id="CBK24253.2"/>
    </source>
</evidence>
<dbReference type="CDD" id="cd22534">
    <property type="entry name" value="KH-II_Era"/>
    <property type="match status" value="1"/>
</dbReference>
<reference evidence="4" key="1">
    <citation type="submission" date="2010-02" db="EMBL/GenBank/DDBJ databases">
        <title>Sequencing and annotation of the Blastocystis hominis genome.</title>
        <authorList>
            <person name="Wincker P."/>
        </authorList>
    </citation>
    <scope>NUCLEOTIDE SEQUENCE</scope>
    <source>
        <strain evidence="4">Singapore isolate B</strain>
    </source>
</reference>
<dbReference type="GO" id="GO:0019843">
    <property type="term" value="F:rRNA binding"/>
    <property type="evidence" value="ECO:0007669"/>
    <property type="project" value="TreeGrafter"/>
</dbReference>
<dbReference type="OrthoDB" id="8954335at2759"/>
<dbReference type="SUPFAM" id="SSF52540">
    <property type="entry name" value="P-loop containing nucleoside triphosphate hydrolases"/>
    <property type="match status" value="1"/>
</dbReference>
<dbReference type="GO" id="GO:0043024">
    <property type="term" value="F:ribosomal small subunit binding"/>
    <property type="evidence" value="ECO:0007669"/>
    <property type="project" value="TreeGrafter"/>
</dbReference>
<evidence type="ECO:0000313" key="5">
    <source>
        <dbReference type="Proteomes" id="UP000008312"/>
    </source>
</evidence>
<dbReference type="InParanoid" id="D8M864"/>
<dbReference type="InterPro" id="IPR027417">
    <property type="entry name" value="P-loop_NTPase"/>
</dbReference>
<keyword evidence="1" id="KW-0547">Nucleotide-binding</keyword>
<dbReference type="Gene3D" id="3.40.50.300">
    <property type="entry name" value="P-loop containing nucleotide triphosphate hydrolases"/>
    <property type="match status" value="1"/>
</dbReference>
<dbReference type="Pfam" id="PF01926">
    <property type="entry name" value="MMR_HSR1"/>
    <property type="match status" value="1"/>
</dbReference>
<dbReference type="GO" id="GO:0000028">
    <property type="term" value="P:ribosomal small subunit assembly"/>
    <property type="evidence" value="ECO:0007669"/>
    <property type="project" value="TreeGrafter"/>
</dbReference>